<dbReference type="EMBL" id="NTME01000054">
    <property type="protein sequence ID" value="PBJ92305.1"/>
    <property type="molecule type" value="Genomic_DNA"/>
</dbReference>
<feature type="domain" description="DUF6575" evidence="1">
    <location>
        <begin position="12"/>
        <end position="156"/>
    </location>
</feature>
<dbReference type="AlphaFoldDB" id="A0A2A3LWJ7"/>
<dbReference type="Pfam" id="PF20215">
    <property type="entry name" value="DUF6575"/>
    <property type="match status" value="1"/>
</dbReference>
<dbReference type="RefSeq" id="WP_096010300.1">
    <property type="nucleotide sequence ID" value="NZ_NTME01000054.1"/>
</dbReference>
<accession>A0A2A3LWJ7</accession>
<reference evidence="2 3" key="1">
    <citation type="submission" date="2017-09" db="EMBL/GenBank/DDBJ databases">
        <authorList>
            <person name="Ehlers B."/>
            <person name="Leendertz F.H."/>
        </authorList>
    </citation>
    <scope>NUCLEOTIDE SEQUENCE [LARGE SCALE GENOMIC DNA]</scope>
    <source>
        <strain evidence="2 3">DJ-1</strain>
    </source>
</reference>
<comment type="caution">
    <text evidence="2">The sequence shown here is derived from an EMBL/GenBank/DDBJ whole genome shotgun (WGS) entry which is preliminary data.</text>
</comment>
<evidence type="ECO:0000259" key="1">
    <source>
        <dbReference type="Pfam" id="PF20215"/>
    </source>
</evidence>
<name>A0A2A3LWJ7_PSEDL</name>
<evidence type="ECO:0000313" key="2">
    <source>
        <dbReference type="EMBL" id="PBJ92305.1"/>
    </source>
</evidence>
<protein>
    <recommendedName>
        <fullName evidence="1">DUF6575 domain-containing protein</fullName>
    </recommendedName>
</protein>
<dbReference type="Proteomes" id="UP000218102">
    <property type="component" value="Unassembled WGS sequence"/>
</dbReference>
<organism evidence="2 3">
    <name type="scientific">Pseudomonas plecoglossicida</name>
    <dbReference type="NCBI Taxonomy" id="70775"/>
    <lineage>
        <taxon>Bacteria</taxon>
        <taxon>Pseudomonadati</taxon>
        <taxon>Pseudomonadota</taxon>
        <taxon>Gammaproteobacteria</taxon>
        <taxon>Pseudomonadales</taxon>
        <taxon>Pseudomonadaceae</taxon>
        <taxon>Pseudomonas</taxon>
    </lineage>
</organism>
<sequence length="375" mass="41385">MRSVKLILTLLEYDFPQVFVAQDSIGSRYVCMLAEIKDDDPLFLCVPISDQRFKDLCSANIDLRTVYESPEVNDFYTVSPNDLTQYFLLSPAQYSAVPEHLLPDSGLVFEYEDEVSNKAQELRSTVAYASLSVPEAASEPRIRTRKLSEFLAIYQSVIRNLARATAKSIGKPIPKEEDPYESDVFGFSYGSFTVQVRSAESGDILGENKALISAFTKLNEFLNAAANPDEAVKFLLSVKGHAASSLMNLLSFVSENDCQLTNRWSTPGMSSSSLGRIRVASAQNIIQKCRHREDLSTELLNLVGVVDSADVSARTWKIIVDGVSYSGSVKEGSDLNLAGITLGNRYSFRCEEKIEIVSGTGREIRKLSLTSFTGA</sequence>
<proteinExistence type="predicted"/>
<evidence type="ECO:0000313" key="3">
    <source>
        <dbReference type="Proteomes" id="UP000218102"/>
    </source>
</evidence>
<gene>
    <name evidence="2" type="ORF">CMV24_27945</name>
</gene>
<dbReference type="GeneID" id="97167424"/>
<dbReference type="InterPro" id="IPR046482">
    <property type="entry name" value="DUF6575"/>
</dbReference>